<protein>
    <recommendedName>
        <fullName evidence="2">ABC-type transport auxiliary lipoprotein component domain-containing protein</fullName>
    </recommendedName>
</protein>
<gene>
    <name evidence="3" type="ORF">PP2015_4138</name>
</gene>
<dbReference type="PROSITE" id="PS51257">
    <property type="entry name" value="PROKAR_LIPOPROTEIN"/>
    <property type="match status" value="1"/>
</dbReference>
<name>A0A0S2K8J7_9GAMM</name>
<dbReference type="SUPFAM" id="SSF159594">
    <property type="entry name" value="XCC0632-like"/>
    <property type="match status" value="1"/>
</dbReference>
<dbReference type="EMBL" id="CP013188">
    <property type="protein sequence ID" value="ALO44605.1"/>
    <property type="molecule type" value="Genomic_DNA"/>
</dbReference>
<sequence length="199" mass="22172">MMRILIILSLLFVLTACSSGQSTPLKYYDFTHQKTSDSASVSELKQAFIHVNQVKIEGVADQQPLIQLLNDHSVNIANYHFWSQHPKHTLTNALTRAIAKDISDFSTVPAGKTKIDIDDIIVEVTVTKLVGHYSLGSLIEGQWFIYNNDINGKRLQSSELFSISTPLQNSGFDALIKAHQTSWEKLTGKVTKAILTKTD</sequence>
<feature type="signal peptide" evidence="1">
    <location>
        <begin position="1"/>
        <end position="18"/>
    </location>
</feature>
<evidence type="ECO:0000313" key="3">
    <source>
        <dbReference type="EMBL" id="ALO44605.1"/>
    </source>
</evidence>
<dbReference type="PATRIC" id="fig|161398.10.peg.4244"/>
<organism evidence="3 4">
    <name type="scientific">Pseudoalteromonas phenolica</name>
    <dbReference type="NCBI Taxonomy" id="161398"/>
    <lineage>
        <taxon>Bacteria</taxon>
        <taxon>Pseudomonadati</taxon>
        <taxon>Pseudomonadota</taxon>
        <taxon>Gammaproteobacteria</taxon>
        <taxon>Alteromonadales</taxon>
        <taxon>Pseudoalteromonadaceae</taxon>
        <taxon>Pseudoalteromonas</taxon>
    </lineage>
</organism>
<keyword evidence="1" id="KW-0732">Signal</keyword>
<accession>A0A0S2K8J7</accession>
<dbReference type="InterPro" id="IPR005586">
    <property type="entry name" value="ABC_trans_aux"/>
</dbReference>
<evidence type="ECO:0000256" key="1">
    <source>
        <dbReference type="SAM" id="SignalP"/>
    </source>
</evidence>
<dbReference type="OrthoDB" id="1689651at2"/>
<dbReference type="Proteomes" id="UP000061457">
    <property type="component" value="Chromosome II"/>
</dbReference>
<proteinExistence type="predicted"/>
<reference evidence="3 4" key="1">
    <citation type="submission" date="2015-11" db="EMBL/GenBank/DDBJ databases">
        <authorList>
            <person name="Zhang Y."/>
            <person name="Guo Z."/>
        </authorList>
    </citation>
    <scope>NUCLEOTIDE SEQUENCE [LARGE SCALE GENOMIC DNA]</scope>
    <source>
        <strain evidence="3 4">KCTC 12086</strain>
    </source>
</reference>
<evidence type="ECO:0000313" key="4">
    <source>
        <dbReference type="Proteomes" id="UP000061457"/>
    </source>
</evidence>
<keyword evidence="4" id="KW-1185">Reference proteome</keyword>
<feature type="chain" id="PRO_5006601285" description="ABC-type transport auxiliary lipoprotein component domain-containing protein" evidence="1">
    <location>
        <begin position="19"/>
        <end position="199"/>
    </location>
</feature>
<evidence type="ECO:0000259" key="2">
    <source>
        <dbReference type="Pfam" id="PF03886"/>
    </source>
</evidence>
<dbReference type="AlphaFoldDB" id="A0A0S2K8J7"/>
<dbReference type="Gene3D" id="3.40.50.10610">
    <property type="entry name" value="ABC-type transport auxiliary lipoprotein component"/>
    <property type="match status" value="1"/>
</dbReference>
<dbReference type="KEGG" id="pphe:PP2015_4138"/>
<dbReference type="STRING" id="161398.PP2015_4138"/>
<dbReference type="RefSeq" id="WP_083496718.1">
    <property type="nucleotide sequence ID" value="NZ_CP013188.1"/>
</dbReference>
<feature type="domain" description="ABC-type transport auxiliary lipoprotein component" evidence="2">
    <location>
        <begin position="34"/>
        <end position="188"/>
    </location>
</feature>
<dbReference type="Pfam" id="PF03886">
    <property type="entry name" value="ABC_trans_aux"/>
    <property type="match status" value="1"/>
</dbReference>